<dbReference type="Gene3D" id="3.50.50.100">
    <property type="match status" value="1"/>
</dbReference>
<gene>
    <name evidence="12" type="ORF">SAMN05216474_0586</name>
</gene>
<feature type="domain" description="External alternative NADH-ubiquinone oxidoreductase-like C-terminal" evidence="11">
    <location>
        <begin position="348"/>
        <end position="403"/>
    </location>
</feature>
<keyword evidence="6" id="KW-0560">Oxidoreductase</keyword>
<evidence type="ECO:0000256" key="1">
    <source>
        <dbReference type="ARBA" id="ARBA00005272"/>
    </source>
</evidence>
<keyword evidence="4" id="KW-0274">FAD</keyword>
<keyword evidence="3" id="KW-0285">Flavoprotein</keyword>
<comment type="catalytic activity">
    <reaction evidence="8">
        <text>a quinone + NADH + H(+) = a quinol + NAD(+)</text>
        <dbReference type="Rhea" id="RHEA:46160"/>
        <dbReference type="ChEBI" id="CHEBI:15378"/>
        <dbReference type="ChEBI" id="CHEBI:24646"/>
        <dbReference type="ChEBI" id="CHEBI:57540"/>
        <dbReference type="ChEBI" id="CHEBI:57945"/>
        <dbReference type="ChEBI" id="CHEBI:132124"/>
        <dbReference type="EC" id="1.6.5.9"/>
    </reaction>
</comment>
<feature type="transmembrane region" description="Helical" evidence="9">
    <location>
        <begin position="366"/>
        <end position="388"/>
    </location>
</feature>
<evidence type="ECO:0000259" key="10">
    <source>
        <dbReference type="Pfam" id="PF07992"/>
    </source>
</evidence>
<keyword evidence="9" id="KW-1133">Transmembrane helix</keyword>
<dbReference type="PANTHER" id="PTHR43706">
    <property type="entry name" value="NADH DEHYDROGENASE"/>
    <property type="match status" value="1"/>
</dbReference>
<protein>
    <recommendedName>
        <fullName evidence="2">NADH:ubiquinone reductase (non-electrogenic)</fullName>
        <ecNumber evidence="2">1.6.5.9</ecNumber>
    </recommendedName>
</protein>
<dbReference type="GO" id="GO:0050136">
    <property type="term" value="F:NADH dehydrogenase (quinone) (non-electrogenic) activity"/>
    <property type="evidence" value="ECO:0007669"/>
    <property type="project" value="UniProtKB-EC"/>
</dbReference>
<evidence type="ECO:0000256" key="6">
    <source>
        <dbReference type="ARBA" id="ARBA00023002"/>
    </source>
</evidence>
<evidence type="ECO:0000259" key="11">
    <source>
        <dbReference type="Pfam" id="PF22366"/>
    </source>
</evidence>
<dbReference type="RefSeq" id="WP_170853651.1">
    <property type="nucleotide sequence ID" value="NZ_FPAS01000001.1"/>
</dbReference>
<dbReference type="AlphaFoldDB" id="A0A1I6Y1C3"/>
<feature type="domain" description="FAD/NAD(P)-binding" evidence="10">
    <location>
        <begin position="6"/>
        <end position="324"/>
    </location>
</feature>
<evidence type="ECO:0000256" key="8">
    <source>
        <dbReference type="ARBA" id="ARBA00047599"/>
    </source>
</evidence>
<evidence type="ECO:0000256" key="7">
    <source>
        <dbReference type="ARBA" id="ARBA00023027"/>
    </source>
</evidence>
<evidence type="ECO:0000313" key="12">
    <source>
        <dbReference type="EMBL" id="SFT44112.1"/>
    </source>
</evidence>
<dbReference type="PRINTS" id="PR00411">
    <property type="entry name" value="PNDRDTASEI"/>
</dbReference>
<proteinExistence type="inferred from homology"/>
<dbReference type="SUPFAM" id="SSF51905">
    <property type="entry name" value="FAD/NAD(P)-binding domain"/>
    <property type="match status" value="2"/>
</dbReference>
<keyword evidence="9" id="KW-0472">Membrane</keyword>
<evidence type="ECO:0000256" key="3">
    <source>
        <dbReference type="ARBA" id="ARBA00022630"/>
    </source>
</evidence>
<dbReference type="InterPro" id="IPR054585">
    <property type="entry name" value="NDH2-like_C"/>
</dbReference>
<sequence length="420" mass="47068">MYARKRVVIIGGGFGGIQLAKSLKNSEFDVLLIDKNNFHTFQPLLYQVATSGLEPGSIAYPIRRVFRKISNVKFRMAEVKNILTDQSKIETSVGLIHYDYLVIATGSSTNYFNFDSKKGKLLSLKSVVEALDIRSFIMENLEKAMLTRSITEQQELINVAIVGGGPAGIEMAGALAEMKKWVLPKDYPDIDFTQMQIHLFEASDRLLGAMSPLASKAAKKHLEKLDVVVELNTMVEDYDGARLKIKGKEDFISETVIWTAGVKGNIPHGLSEEIVAPGNRIKVDDFNKVLGYDNVYAIGDVSANINDETPRGLPMLAPVSMQQGLHLAKNLMAIQKGKNPKKFEYKDKGSMATIGRKKAVVDLPSISFQGTFAWFVWMLIHLLSLVGFRNKLVTLVDWIQNYFNYDRPLGLIIRRYKRKD</sequence>
<keyword evidence="13" id="KW-1185">Reference proteome</keyword>
<dbReference type="EC" id="1.6.5.9" evidence="2"/>
<keyword evidence="9" id="KW-0812">Transmembrane</keyword>
<dbReference type="STRING" id="477690.SAMN05216474_0586"/>
<dbReference type="InterPro" id="IPR023753">
    <property type="entry name" value="FAD/NAD-binding_dom"/>
</dbReference>
<comment type="similarity">
    <text evidence="1">Belongs to the NADH dehydrogenase family.</text>
</comment>
<dbReference type="Pfam" id="PF22366">
    <property type="entry name" value="NDH2_C"/>
    <property type="match status" value="1"/>
</dbReference>
<dbReference type="PRINTS" id="PR00368">
    <property type="entry name" value="FADPNR"/>
</dbReference>
<dbReference type="InterPro" id="IPR036188">
    <property type="entry name" value="FAD/NAD-bd_sf"/>
</dbReference>
<evidence type="ECO:0000256" key="4">
    <source>
        <dbReference type="ARBA" id="ARBA00022827"/>
    </source>
</evidence>
<keyword evidence="7" id="KW-0520">NAD</keyword>
<accession>A0A1I6Y1C3</accession>
<dbReference type="PANTHER" id="PTHR43706:SF47">
    <property type="entry name" value="EXTERNAL NADH-UBIQUINONE OXIDOREDUCTASE 1, MITOCHONDRIAL-RELATED"/>
    <property type="match status" value="1"/>
</dbReference>
<evidence type="ECO:0000256" key="9">
    <source>
        <dbReference type="SAM" id="Phobius"/>
    </source>
</evidence>
<dbReference type="EMBL" id="FPAS01000001">
    <property type="protein sequence ID" value="SFT44112.1"/>
    <property type="molecule type" value="Genomic_DNA"/>
</dbReference>
<organism evidence="12 13">
    <name type="scientific">Lishizhenia tianjinensis</name>
    <dbReference type="NCBI Taxonomy" id="477690"/>
    <lineage>
        <taxon>Bacteria</taxon>
        <taxon>Pseudomonadati</taxon>
        <taxon>Bacteroidota</taxon>
        <taxon>Flavobacteriia</taxon>
        <taxon>Flavobacteriales</taxon>
        <taxon>Crocinitomicaceae</taxon>
        <taxon>Lishizhenia</taxon>
    </lineage>
</organism>
<dbReference type="InterPro" id="IPR045024">
    <property type="entry name" value="NDH-2"/>
</dbReference>
<dbReference type="Proteomes" id="UP000236454">
    <property type="component" value="Unassembled WGS sequence"/>
</dbReference>
<keyword evidence="5" id="KW-0809">Transit peptide</keyword>
<reference evidence="12 13" key="1">
    <citation type="submission" date="2016-10" db="EMBL/GenBank/DDBJ databases">
        <authorList>
            <person name="de Groot N.N."/>
        </authorList>
    </citation>
    <scope>NUCLEOTIDE SEQUENCE [LARGE SCALE GENOMIC DNA]</scope>
    <source>
        <strain evidence="12 13">CGMCC 1.7005</strain>
    </source>
</reference>
<evidence type="ECO:0000256" key="2">
    <source>
        <dbReference type="ARBA" id="ARBA00012637"/>
    </source>
</evidence>
<dbReference type="Pfam" id="PF07992">
    <property type="entry name" value="Pyr_redox_2"/>
    <property type="match status" value="1"/>
</dbReference>
<evidence type="ECO:0000256" key="5">
    <source>
        <dbReference type="ARBA" id="ARBA00022946"/>
    </source>
</evidence>
<evidence type="ECO:0000313" key="13">
    <source>
        <dbReference type="Proteomes" id="UP000236454"/>
    </source>
</evidence>
<name>A0A1I6Y1C3_9FLAO</name>